<protein>
    <submittedName>
        <fullName evidence="1">Uncharacterized protein</fullName>
    </submittedName>
</protein>
<accession>X1IUG1</accession>
<comment type="caution">
    <text evidence="1">The sequence shown here is derived from an EMBL/GenBank/DDBJ whole genome shotgun (WGS) entry which is preliminary data.</text>
</comment>
<organism evidence="1">
    <name type="scientific">marine sediment metagenome</name>
    <dbReference type="NCBI Taxonomy" id="412755"/>
    <lineage>
        <taxon>unclassified sequences</taxon>
        <taxon>metagenomes</taxon>
        <taxon>ecological metagenomes</taxon>
    </lineage>
</organism>
<evidence type="ECO:0000313" key="1">
    <source>
        <dbReference type="EMBL" id="GAH72905.1"/>
    </source>
</evidence>
<gene>
    <name evidence="1" type="ORF">S03H2_53295</name>
</gene>
<dbReference type="AlphaFoldDB" id="X1IUG1"/>
<sequence>MPSIYRDLMREIRKLKPDLCRASSLGELRTKTVELADVVLRLVGALEEELRQSD</sequence>
<name>X1IUG1_9ZZZZ</name>
<reference evidence="1" key="1">
    <citation type="journal article" date="2014" name="Front. Microbiol.">
        <title>High frequency of phylogenetically diverse reductive dehalogenase-homologous genes in deep subseafloor sedimentary metagenomes.</title>
        <authorList>
            <person name="Kawai M."/>
            <person name="Futagami T."/>
            <person name="Toyoda A."/>
            <person name="Takaki Y."/>
            <person name="Nishi S."/>
            <person name="Hori S."/>
            <person name="Arai W."/>
            <person name="Tsubouchi T."/>
            <person name="Morono Y."/>
            <person name="Uchiyama I."/>
            <person name="Ito T."/>
            <person name="Fujiyama A."/>
            <person name="Inagaki F."/>
            <person name="Takami H."/>
        </authorList>
    </citation>
    <scope>NUCLEOTIDE SEQUENCE</scope>
    <source>
        <strain evidence="1">Expedition CK06-06</strain>
    </source>
</reference>
<dbReference type="EMBL" id="BARU01033916">
    <property type="protein sequence ID" value="GAH72905.1"/>
    <property type="molecule type" value="Genomic_DNA"/>
</dbReference>
<proteinExistence type="predicted"/>